<accession>A0A250J9F2</accession>
<feature type="signal peptide" evidence="1">
    <location>
        <begin position="1"/>
        <end position="28"/>
    </location>
</feature>
<evidence type="ECO:0000313" key="2">
    <source>
        <dbReference type="EMBL" id="ATB40203.1"/>
    </source>
</evidence>
<reference evidence="2 3" key="1">
    <citation type="submission" date="2017-06" db="EMBL/GenBank/DDBJ databases">
        <title>Sequencing and comparative analysis of myxobacterial genomes.</title>
        <authorList>
            <person name="Rupp O."/>
            <person name="Goesmann A."/>
            <person name="Sogaard-Andersen L."/>
        </authorList>
    </citation>
    <scope>NUCLEOTIDE SEQUENCE [LARGE SCALE GENOMIC DNA]</scope>
    <source>
        <strain evidence="2 3">DSM 52655</strain>
    </source>
</reference>
<name>A0A250J9F2_9BACT</name>
<evidence type="ECO:0000313" key="3">
    <source>
        <dbReference type="Proteomes" id="UP000217257"/>
    </source>
</evidence>
<dbReference type="Proteomes" id="UP000217257">
    <property type="component" value="Chromosome"/>
</dbReference>
<evidence type="ECO:0000256" key="1">
    <source>
        <dbReference type="SAM" id="SignalP"/>
    </source>
</evidence>
<gene>
    <name evidence="2" type="ORF">CYFUS_005651</name>
</gene>
<organism evidence="2 3">
    <name type="scientific">Cystobacter fuscus</name>
    <dbReference type="NCBI Taxonomy" id="43"/>
    <lineage>
        <taxon>Bacteria</taxon>
        <taxon>Pseudomonadati</taxon>
        <taxon>Myxococcota</taxon>
        <taxon>Myxococcia</taxon>
        <taxon>Myxococcales</taxon>
        <taxon>Cystobacterineae</taxon>
        <taxon>Archangiaceae</taxon>
        <taxon>Cystobacter</taxon>
    </lineage>
</organism>
<evidence type="ECO:0008006" key="4">
    <source>
        <dbReference type="Google" id="ProtNLM"/>
    </source>
</evidence>
<protein>
    <recommendedName>
        <fullName evidence="4">Lipoprotein</fullName>
    </recommendedName>
</protein>
<feature type="chain" id="PRO_5013281538" description="Lipoprotein" evidence="1">
    <location>
        <begin position="29"/>
        <end position="188"/>
    </location>
</feature>
<dbReference type="EMBL" id="CP022098">
    <property type="protein sequence ID" value="ATB40203.1"/>
    <property type="molecule type" value="Genomic_DNA"/>
</dbReference>
<dbReference type="AlphaFoldDB" id="A0A250J9F2"/>
<dbReference type="KEGG" id="cfus:CYFUS_005651"/>
<sequence length="188" mass="20483">MRDPTPTWSGVRLALLLMLCLLSWGCSAIPPAPGDDSIRARLKACLLVGDMACVVDQYLVLQDIGRMPGWLVAFQNAFAVTNRKAGECEKVARLVHQGLVKLGERPEFIRFSVSGPSPVRVLGFDETAQGVVVKTHQVSTMGVHVAIRLGNKIIDAYTGLSGLPFQDYVARLRTSPGNRIVDEVVKEL</sequence>
<proteinExistence type="predicted"/>
<keyword evidence="1" id="KW-0732">Signal</keyword>